<dbReference type="RefSeq" id="XP_066830422.1">
    <property type="nucleotide sequence ID" value="XM_066973599.1"/>
</dbReference>
<keyword evidence="3" id="KW-1185">Reference proteome</keyword>
<dbReference type="GeneID" id="92208680"/>
<gene>
    <name evidence="2" type="ORF">LODBEIA_P34840</name>
</gene>
<evidence type="ECO:0000313" key="2">
    <source>
        <dbReference type="EMBL" id="CAK9439290.1"/>
    </source>
</evidence>
<feature type="region of interest" description="Disordered" evidence="1">
    <location>
        <begin position="418"/>
        <end position="441"/>
    </location>
</feature>
<dbReference type="EMBL" id="OZ022408">
    <property type="protein sequence ID" value="CAK9439290.1"/>
    <property type="molecule type" value="Genomic_DNA"/>
</dbReference>
<evidence type="ECO:0000256" key="1">
    <source>
        <dbReference type="SAM" id="MobiDB-lite"/>
    </source>
</evidence>
<proteinExistence type="predicted"/>
<sequence>MSDLFHPKTYHQSQTKFIDTVIPDLKEDGITLNNFEVFDDLLTILEASFRAQDSFTASDGKQHSLLPIPSKEALHLVFTLASRASRSNWTATQSFTKNGVGETLEHIRKSNSFNHACLHKSPLNGRSIAVLQNYVNLARNTQSKSPLYELLVSCVSDFIAKPNLKKNTAFFKVDTPIETEQDAKLEKPEPKRRRVVLDKSGREKEDKMIAISDSDSDGTADVTTSIVESQQDAQQGSQETSKDSELPMLAKITARPTETWNGLRVYDEPLLKDKIGGASRFNLWELINWVFYCSGLSSLCYNGERTACHSIYEAQSQNLGIIFDVIEMNLVVELQQLFSSGDPYLWLYSAPASKKRLACLRVEDSNSMLLSRLTKVLGHSRLRWYDRIVEFTLNGLAPETAPFPEACYPHEMTLVRKEANRKQKRPTSNGRGGQNVEHVEQSDDNVDSMNLRFKICNVVFYWSLAFDDMMETNKFLLGRRSNAEQLKPSIFVKELCKKLEDVDHRYLVEFYLSAANPSQQIPARYRNMFLVRLSSGLLRRITSSLSEDFELKTHFDDDTYQIDNLDLILKWINDPSVYSSVTENELFGSFDEFYQTWMKLNFILEWLLMWVFQDLQAAGNDICTDQLVIDELADGDAVRDEKYFGHIKHCQKPVEETGLKFQVSKEMADIYEARFRNHDDYVSIGDYM</sequence>
<protein>
    <submittedName>
        <fullName evidence="2">Uncharacterized protein</fullName>
    </submittedName>
</protein>
<organism evidence="2 3">
    <name type="scientific">Lodderomyces beijingensis</name>
    <dbReference type="NCBI Taxonomy" id="1775926"/>
    <lineage>
        <taxon>Eukaryota</taxon>
        <taxon>Fungi</taxon>
        <taxon>Dikarya</taxon>
        <taxon>Ascomycota</taxon>
        <taxon>Saccharomycotina</taxon>
        <taxon>Pichiomycetes</taxon>
        <taxon>Debaryomycetaceae</taxon>
        <taxon>Candida/Lodderomyces clade</taxon>
        <taxon>Lodderomyces</taxon>
    </lineage>
</organism>
<accession>A0ABP0ZPX8</accession>
<reference evidence="2 3" key="1">
    <citation type="submission" date="2024-03" db="EMBL/GenBank/DDBJ databases">
        <authorList>
            <person name="Brejova B."/>
        </authorList>
    </citation>
    <scope>NUCLEOTIDE SEQUENCE [LARGE SCALE GENOMIC DNA]</scope>
    <source>
        <strain evidence="2 3">CBS 14171</strain>
    </source>
</reference>
<name>A0ABP0ZPX8_9ASCO</name>
<dbReference type="Proteomes" id="UP001497383">
    <property type="component" value="Chromosome 4"/>
</dbReference>
<evidence type="ECO:0000313" key="3">
    <source>
        <dbReference type="Proteomes" id="UP001497383"/>
    </source>
</evidence>